<gene>
    <name evidence="2" type="ORF">HNR39_004234</name>
</gene>
<dbReference type="RefSeq" id="WP_168056053.1">
    <property type="nucleotide sequence ID" value="NZ_JAAOZT010000008.1"/>
</dbReference>
<dbReference type="InterPro" id="IPR050026">
    <property type="entry name" value="PHA_gran_PhaM_N"/>
</dbReference>
<evidence type="ECO:0008006" key="4">
    <source>
        <dbReference type="Google" id="ProtNLM"/>
    </source>
</evidence>
<proteinExistence type="predicted"/>
<accession>A0A840S169</accession>
<evidence type="ECO:0000313" key="2">
    <source>
        <dbReference type="EMBL" id="MBB5202370.1"/>
    </source>
</evidence>
<feature type="compositionally biased region" description="Low complexity" evidence="1">
    <location>
        <begin position="211"/>
        <end position="225"/>
    </location>
</feature>
<keyword evidence="3" id="KW-1185">Reference proteome</keyword>
<feature type="region of interest" description="Disordered" evidence="1">
    <location>
        <begin position="196"/>
        <end position="269"/>
    </location>
</feature>
<protein>
    <recommendedName>
        <fullName evidence="4">Tfp pilus assembly protein FimV</fullName>
    </recommendedName>
</protein>
<dbReference type="NCBIfam" id="NF043076">
    <property type="entry name" value="PHA_gran_PhaM"/>
    <property type="match status" value="1"/>
</dbReference>
<dbReference type="Proteomes" id="UP000571084">
    <property type="component" value="Unassembled WGS sequence"/>
</dbReference>
<dbReference type="AlphaFoldDB" id="A0A840S169"/>
<evidence type="ECO:0000256" key="1">
    <source>
        <dbReference type="SAM" id="MobiDB-lite"/>
    </source>
</evidence>
<feature type="compositionally biased region" description="Low complexity" evidence="1">
    <location>
        <begin position="244"/>
        <end position="261"/>
    </location>
</feature>
<reference evidence="2 3" key="1">
    <citation type="submission" date="2020-08" db="EMBL/GenBank/DDBJ databases">
        <title>Genomic Encyclopedia of Type Strains, Phase IV (KMG-IV): sequencing the most valuable type-strain genomes for metagenomic binning, comparative biology and taxonomic classification.</title>
        <authorList>
            <person name="Goeker M."/>
        </authorList>
    </citation>
    <scope>NUCLEOTIDE SEQUENCE [LARGE SCALE GENOMIC DNA]</scope>
    <source>
        <strain evidence="2 3">DSM 23240</strain>
    </source>
</reference>
<organism evidence="2 3">
    <name type="scientific">Glaciimonas immobilis</name>
    <dbReference type="NCBI Taxonomy" id="728004"/>
    <lineage>
        <taxon>Bacteria</taxon>
        <taxon>Pseudomonadati</taxon>
        <taxon>Pseudomonadota</taxon>
        <taxon>Betaproteobacteria</taxon>
        <taxon>Burkholderiales</taxon>
        <taxon>Oxalobacteraceae</taxon>
        <taxon>Glaciimonas</taxon>
    </lineage>
</organism>
<dbReference type="EMBL" id="JACHHQ010000014">
    <property type="protein sequence ID" value="MBB5202370.1"/>
    <property type="molecule type" value="Genomic_DNA"/>
</dbReference>
<comment type="caution">
    <text evidence="2">The sequence shown here is derived from an EMBL/GenBank/DDBJ whole genome shotgun (WGS) entry which is preliminary data.</text>
</comment>
<name>A0A840S169_9BURK</name>
<evidence type="ECO:0000313" key="3">
    <source>
        <dbReference type="Proteomes" id="UP000571084"/>
    </source>
</evidence>
<sequence length="269" mass="27711">MSNPNFLGTDAMTNSVDFIKKMWGGMGVPGMVVPILSVEEIDKKVTDLKAVEGWLSLNLNMLRTTIQALEVQSATLSALKSIGALAMPSADAPQTPKFGETATESMTEGAAAWATMASQFPFSFMPDKANNANESVPEPAVAPIYQPTSAPEPVAAAAPAPDTSVTDAMANTGAWWDVLQNQFKQVVSGVMANEATGGASASGEKSVPKAKGSPSRSTGTGTPTKSKAKPKPKASAMTGAKSVAAIKATRKPAATKTPASARSKKVPSK</sequence>